<proteinExistence type="predicted"/>
<name>A0A4S4KY56_9AGAM</name>
<accession>A0A4S4KY56</accession>
<organism evidence="3 4">
    <name type="scientific">Bondarzewia mesenterica</name>
    <dbReference type="NCBI Taxonomy" id="1095465"/>
    <lineage>
        <taxon>Eukaryota</taxon>
        <taxon>Fungi</taxon>
        <taxon>Dikarya</taxon>
        <taxon>Basidiomycota</taxon>
        <taxon>Agaricomycotina</taxon>
        <taxon>Agaricomycetes</taxon>
        <taxon>Russulales</taxon>
        <taxon>Bondarzewiaceae</taxon>
        <taxon>Bondarzewia</taxon>
    </lineage>
</organism>
<evidence type="ECO:0000256" key="1">
    <source>
        <dbReference type="ARBA" id="ARBA00023002"/>
    </source>
</evidence>
<evidence type="ECO:0000313" key="3">
    <source>
        <dbReference type="EMBL" id="THH03098.1"/>
    </source>
</evidence>
<dbReference type="OrthoDB" id="48988at2759"/>
<keyword evidence="1" id="KW-0560">Oxidoreductase</keyword>
<reference evidence="3 4" key="1">
    <citation type="submission" date="2019-02" db="EMBL/GenBank/DDBJ databases">
        <title>Genome sequencing of the rare red list fungi Bondarzewia mesenterica.</title>
        <authorList>
            <person name="Buettner E."/>
            <person name="Kellner H."/>
        </authorList>
    </citation>
    <scope>NUCLEOTIDE SEQUENCE [LARGE SCALE GENOMIC DNA]</scope>
    <source>
        <strain evidence="3 4">DSM 108281</strain>
    </source>
</reference>
<evidence type="ECO:0000259" key="2">
    <source>
        <dbReference type="Pfam" id="PF00248"/>
    </source>
</evidence>
<feature type="domain" description="NADP-dependent oxidoreductase" evidence="2">
    <location>
        <begin position="24"/>
        <end position="90"/>
    </location>
</feature>
<keyword evidence="4" id="KW-1185">Reference proteome</keyword>
<dbReference type="GO" id="GO:0016491">
    <property type="term" value="F:oxidoreductase activity"/>
    <property type="evidence" value="ECO:0007669"/>
    <property type="project" value="UniProtKB-KW"/>
</dbReference>
<dbReference type="InterPro" id="IPR036812">
    <property type="entry name" value="NAD(P)_OxRdtase_dom_sf"/>
</dbReference>
<dbReference type="PANTHER" id="PTHR43364:SF4">
    <property type="entry name" value="NAD(P)-LINKED OXIDOREDUCTASE SUPERFAMILY PROTEIN"/>
    <property type="match status" value="1"/>
</dbReference>
<dbReference type="EMBL" id="SGPL01001421">
    <property type="protein sequence ID" value="THH03098.1"/>
    <property type="molecule type" value="Genomic_DNA"/>
</dbReference>
<protein>
    <recommendedName>
        <fullName evidence="2">NADP-dependent oxidoreductase domain-containing protein</fullName>
    </recommendedName>
</protein>
<dbReference type="PANTHER" id="PTHR43364">
    <property type="entry name" value="NADH-SPECIFIC METHYLGLYOXAL REDUCTASE-RELATED"/>
    <property type="match status" value="1"/>
</dbReference>
<evidence type="ECO:0000313" key="4">
    <source>
        <dbReference type="Proteomes" id="UP000310158"/>
    </source>
</evidence>
<dbReference type="InterPro" id="IPR023210">
    <property type="entry name" value="NADP_OxRdtase_dom"/>
</dbReference>
<comment type="caution">
    <text evidence="3">The sequence shown here is derived from an EMBL/GenBank/DDBJ whole genome shotgun (WGS) entry which is preliminary data.</text>
</comment>
<dbReference type="AlphaFoldDB" id="A0A4S4KY56"/>
<sequence>MSTTTAKKMSYVRLGNSGLKVSQIILGTMQYGDPNWQGWVLPEEEAVNHIKAARFDTADTYSNGKSEVVLGKAIKKWNLPRDEIVVMTKVYS</sequence>
<dbReference type="SUPFAM" id="SSF51430">
    <property type="entry name" value="NAD(P)-linked oxidoreductase"/>
    <property type="match status" value="1"/>
</dbReference>
<dbReference type="Proteomes" id="UP000310158">
    <property type="component" value="Unassembled WGS sequence"/>
</dbReference>
<dbReference type="Pfam" id="PF00248">
    <property type="entry name" value="Aldo_ket_red"/>
    <property type="match status" value="1"/>
</dbReference>
<dbReference type="InterPro" id="IPR050523">
    <property type="entry name" value="AKR_Detox_Biosynth"/>
</dbReference>
<dbReference type="Gene3D" id="3.20.20.100">
    <property type="entry name" value="NADP-dependent oxidoreductase domain"/>
    <property type="match status" value="1"/>
</dbReference>
<gene>
    <name evidence="3" type="ORF">EW146_g10509</name>
</gene>